<feature type="compositionally biased region" description="Low complexity" evidence="5">
    <location>
        <begin position="164"/>
        <end position="173"/>
    </location>
</feature>
<dbReference type="EMBL" id="NRRU01000165">
    <property type="protein sequence ID" value="MBK1715845.1"/>
    <property type="molecule type" value="Genomic_DNA"/>
</dbReference>
<gene>
    <name evidence="7" type="ORF">CKO43_24155</name>
</gene>
<evidence type="ECO:0000256" key="1">
    <source>
        <dbReference type="ARBA" id="ARBA00004370"/>
    </source>
</evidence>
<dbReference type="InterPro" id="IPR001775">
    <property type="entry name" value="GspD/PilQ"/>
</dbReference>
<evidence type="ECO:0000256" key="5">
    <source>
        <dbReference type="SAM" id="MobiDB-lite"/>
    </source>
</evidence>
<dbReference type="InterPro" id="IPR004846">
    <property type="entry name" value="T2SS/T3SS_dom"/>
</dbReference>
<reference evidence="7" key="1">
    <citation type="submission" date="2017-08" db="EMBL/GenBank/DDBJ databases">
        <authorList>
            <person name="Imhoff J.F."/>
            <person name="Rahn T."/>
            <person name="Kuenzel S."/>
            <person name="Neulinger S.C."/>
        </authorList>
    </citation>
    <scope>NUCLEOTIDE SEQUENCE</scope>
    <source>
        <strain evidence="7">IM 151</strain>
    </source>
</reference>
<evidence type="ECO:0000256" key="4">
    <source>
        <dbReference type="RuleBase" id="RU004003"/>
    </source>
</evidence>
<dbReference type="PANTHER" id="PTHR30332:SF24">
    <property type="entry name" value="SECRETIN GSPD-RELATED"/>
    <property type="match status" value="1"/>
</dbReference>
<dbReference type="InterPro" id="IPR050810">
    <property type="entry name" value="Bact_Secretion_Sys_Channel"/>
</dbReference>
<proteinExistence type="inferred from homology"/>
<feature type="compositionally biased region" description="Low complexity" evidence="5">
    <location>
        <begin position="139"/>
        <end position="156"/>
    </location>
</feature>
<sequence length="530" mass="56701">MNVDFRQISVASALRVVAEVSGLNIVATPAASQRELTMVMQRSSAGAVLDGLTRISGLWLRWRESSGAYLVMTAEEYQRELTVFHEEQTLVLPLRHHNVVAAANALRALFGSRVRLAEPREEALGERLASGDLRRSGSSAATAAAPAATQAAGSVSSSRGGTRAAPVDADPGAAVVGTDADTARALQAGDDAPLYVTYNKLHNLLILRSGDERVLAQVRQFVERIDLPARQVLLEMRIIEVRLDDEFHRAFDIDFFSKGQAGGVATTASGQSVNPLTGAATGPRTVGALGNNSLYENNSSIFQFLSNRIRVRLQLLEEQGRVQTVARPLLLASNNEPARLFIGEEVVLTTGASAQTTTGTTGATNTTITAETEKRNIGTTLLIHPRINADRSVTLTIDQESSIRVAGGTTIPLATGSDENNGVIQFPIDTVNTATVQAVALAQDGLTIAVGGMVRESRSRTEGNVPGLSSVPLLREVFKKDERSGERYEMVLVITPHVLESAEQAEDLTRRLRENDGEVRPPQATAAGSR</sequence>
<evidence type="ECO:0000313" key="8">
    <source>
        <dbReference type="Proteomes" id="UP001041814"/>
    </source>
</evidence>
<protein>
    <recommendedName>
        <fullName evidence="6">Type II/III secretion system secretin-like domain-containing protein</fullName>
    </recommendedName>
</protein>
<evidence type="ECO:0000313" key="7">
    <source>
        <dbReference type="EMBL" id="MBK1715845.1"/>
    </source>
</evidence>
<keyword evidence="3" id="KW-0472">Membrane</keyword>
<organism evidence="7 8">
    <name type="scientific">Rubrivivax gelatinosus</name>
    <name type="common">Rhodocyclus gelatinosus</name>
    <name type="synonym">Rhodopseudomonas gelatinosa</name>
    <dbReference type="NCBI Taxonomy" id="28068"/>
    <lineage>
        <taxon>Bacteria</taxon>
        <taxon>Pseudomonadati</taxon>
        <taxon>Pseudomonadota</taxon>
        <taxon>Betaproteobacteria</taxon>
        <taxon>Burkholderiales</taxon>
        <taxon>Sphaerotilaceae</taxon>
        <taxon>Rubrivivax</taxon>
    </lineage>
</organism>
<dbReference type="RefSeq" id="WP_200380297.1">
    <property type="nucleotide sequence ID" value="NZ_NRRU01000165.1"/>
</dbReference>
<reference evidence="7" key="2">
    <citation type="journal article" date="2020" name="Microorganisms">
        <title>Osmotic Adaptation and Compatible Solute Biosynthesis of Phototrophic Bacteria as Revealed from Genome Analyses.</title>
        <authorList>
            <person name="Imhoff J.F."/>
            <person name="Rahn T."/>
            <person name="Kunzel S."/>
            <person name="Keller A."/>
            <person name="Neulinger S.C."/>
        </authorList>
    </citation>
    <scope>NUCLEOTIDE SEQUENCE</scope>
    <source>
        <strain evidence="7">IM 151</strain>
    </source>
</reference>
<keyword evidence="8" id="KW-1185">Reference proteome</keyword>
<evidence type="ECO:0000256" key="3">
    <source>
        <dbReference type="ARBA" id="ARBA00023136"/>
    </source>
</evidence>
<dbReference type="PANTHER" id="PTHR30332">
    <property type="entry name" value="PROBABLE GENERAL SECRETION PATHWAY PROTEIN D"/>
    <property type="match status" value="1"/>
</dbReference>
<dbReference type="Proteomes" id="UP001041814">
    <property type="component" value="Unassembled WGS sequence"/>
</dbReference>
<evidence type="ECO:0000256" key="2">
    <source>
        <dbReference type="ARBA" id="ARBA00022729"/>
    </source>
</evidence>
<keyword evidence="2" id="KW-0732">Signal</keyword>
<evidence type="ECO:0000259" key="6">
    <source>
        <dbReference type="Pfam" id="PF00263"/>
    </source>
</evidence>
<name>A0ABS1E4I6_RUBGE</name>
<feature type="region of interest" description="Disordered" evidence="5">
    <location>
        <begin position="139"/>
        <end position="173"/>
    </location>
</feature>
<dbReference type="Pfam" id="PF00263">
    <property type="entry name" value="Secretin"/>
    <property type="match status" value="1"/>
</dbReference>
<comment type="caution">
    <text evidence="7">The sequence shown here is derived from an EMBL/GenBank/DDBJ whole genome shotgun (WGS) entry which is preliminary data.</text>
</comment>
<comment type="subcellular location">
    <subcellularLocation>
        <location evidence="1">Membrane</location>
    </subcellularLocation>
</comment>
<feature type="domain" description="Type II/III secretion system secretin-like" evidence="6">
    <location>
        <begin position="316"/>
        <end position="499"/>
    </location>
</feature>
<accession>A0ABS1E4I6</accession>
<comment type="similarity">
    <text evidence="4">Belongs to the bacterial secretin family.</text>
</comment>
<dbReference type="PRINTS" id="PR00811">
    <property type="entry name" value="BCTERIALGSPD"/>
</dbReference>